<keyword evidence="4 12" id="KW-0808">Transferase</keyword>
<dbReference type="PANTHER" id="PTHR19443">
    <property type="entry name" value="HEXOKINASE"/>
    <property type="match status" value="1"/>
</dbReference>
<name>A0A8B6DQM6_MYTGA</name>
<dbReference type="SUPFAM" id="SSF53067">
    <property type="entry name" value="Actin-like ATPase domain"/>
    <property type="match status" value="2"/>
</dbReference>
<evidence type="ECO:0000256" key="12">
    <source>
        <dbReference type="RuleBase" id="RU362007"/>
    </source>
</evidence>
<comment type="pathway">
    <text evidence="1">Carbohydrate degradation; glycolysis; D-glyceraldehyde 3-phosphate and glycerone phosphate from D-glucose: step 1/4.</text>
</comment>
<comment type="catalytic activity">
    <reaction evidence="11">
        <text>D-glucose + ATP = D-glucose 6-phosphate + ADP + H(+)</text>
        <dbReference type="Rhea" id="RHEA:17825"/>
        <dbReference type="ChEBI" id="CHEBI:4167"/>
        <dbReference type="ChEBI" id="CHEBI:15378"/>
        <dbReference type="ChEBI" id="CHEBI:30616"/>
        <dbReference type="ChEBI" id="CHEBI:61548"/>
        <dbReference type="ChEBI" id="CHEBI:456216"/>
        <dbReference type="EC" id="2.7.1.1"/>
    </reaction>
    <physiologicalReaction direction="left-to-right" evidence="11">
        <dbReference type="Rhea" id="RHEA:17826"/>
    </physiologicalReaction>
</comment>
<evidence type="ECO:0000256" key="6">
    <source>
        <dbReference type="ARBA" id="ARBA00022777"/>
    </source>
</evidence>
<comment type="similarity">
    <text evidence="3 12">Belongs to the hexokinase family.</text>
</comment>
<sequence>MEPISNRPGIQKIKSADKRKKVCEALESLRFTENDVKQMMKVFEEQIDYANSLNEEDRKKSDLFWECTYVSDLVKGNENGRYLGLDLGSTNFRVVLVDLKDGEAKTTTKYYNLTDDQLSGPAELVFDHIAASMEVFITEEKIQSQKPIGVGFTFSFPTVQKSLKKSILVTWTKRFKCTNGPGLDPCILLEEAIERKGGLSVPVNVMARISDTTGTLMAGSYYDKKCAIGLILGSGSNACYVEHLKNFKKLDPKEAKSDKILVNCEWGAFGDNGCLDFCRNEFEREVDQYSNFPGSYTFEKSFGGFYLGEMFRVVLVKLTKAGVLFDGKGSDELMTRWLWKSRQVTTVEKDNPGSSENTMSVLKQMKLDTIATEEDVLLVQEACYLMSQRAAYIVATALAVLLNHINEPEVSIGIDGSLYEHHPRFHHHMTTLLQKLVPSTKFRLFLVKDGSGQGAALVAAVESS</sequence>
<dbReference type="EC" id="2.7.1.-" evidence="12"/>
<comment type="caution">
    <text evidence="15">The sequence shown here is derived from an EMBL/GenBank/DDBJ whole genome shotgun (WGS) entry which is preliminary data.</text>
</comment>
<dbReference type="AlphaFoldDB" id="A0A8B6DQM6"/>
<evidence type="ECO:0000256" key="4">
    <source>
        <dbReference type="ARBA" id="ARBA00022679"/>
    </source>
</evidence>
<comment type="pathway">
    <text evidence="2">Carbohydrate metabolism; hexose metabolism.</text>
</comment>
<evidence type="ECO:0000256" key="1">
    <source>
        <dbReference type="ARBA" id="ARBA00004888"/>
    </source>
</evidence>
<gene>
    <name evidence="15" type="ORF">MGAL_10B031150</name>
</gene>
<dbReference type="OrthoDB" id="419537at2759"/>
<feature type="domain" description="Hexokinase C-terminal" evidence="14">
    <location>
        <begin position="228"/>
        <end position="461"/>
    </location>
</feature>
<evidence type="ECO:0000256" key="8">
    <source>
        <dbReference type="ARBA" id="ARBA00023152"/>
    </source>
</evidence>
<evidence type="ECO:0000256" key="2">
    <source>
        <dbReference type="ARBA" id="ARBA00005028"/>
    </source>
</evidence>
<dbReference type="PANTHER" id="PTHR19443:SF54">
    <property type="entry name" value="PHOSPHOTRANSFERASE"/>
    <property type="match status" value="1"/>
</dbReference>
<dbReference type="GO" id="GO:0005524">
    <property type="term" value="F:ATP binding"/>
    <property type="evidence" value="ECO:0007669"/>
    <property type="project" value="UniProtKB-UniRule"/>
</dbReference>
<evidence type="ECO:0000259" key="13">
    <source>
        <dbReference type="Pfam" id="PF00349"/>
    </source>
</evidence>
<dbReference type="PRINTS" id="PR00475">
    <property type="entry name" value="HEXOKINASE"/>
</dbReference>
<dbReference type="UniPathway" id="UPA00109">
    <property type="reaction ID" value="UER00180"/>
</dbReference>
<dbReference type="GO" id="GO:0006096">
    <property type="term" value="P:glycolytic process"/>
    <property type="evidence" value="ECO:0007669"/>
    <property type="project" value="UniProtKB-UniPathway"/>
</dbReference>
<dbReference type="InterPro" id="IPR022672">
    <property type="entry name" value="Hexokinase_N"/>
</dbReference>
<evidence type="ECO:0000313" key="15">
    <source>
        <dbReference type="EMBL" id="VDI23635.1"/>
    </source>
</evidence>
<dbReference type="GO" id="GO:0006006">
    <property type="term" value="P:glucose metabolic process"/>
    <property type="evidence" value="ECO:0007669"/>
    <property type="project" value="TreeGrafter"/>
</dbReference>
<keyword evidence="16" id="KW-1185">Reference proteome</keyword>
<evidence type="ECO:0000256" key="9">
    <source>
        <dbReference type="ARBA" id="ARBA00044613"/>
    </source>
</evidence>
<evidence type="ECO:0000313" key="16">
    <source>
        <dbReference type="Proteomes" id="UP000596742"/>
    </source>
</evidence>
<dbReference type="Gene3D" id="3.40.367.20">
    <property type="match status" value="1"/>
</dbReference>
<dbReference type="InterPro" id="IPR001312">
    <property type="entry name" value="Hexokinase"/>
</dbReference>
<dbReference type="Pfam" id="PF00349">
    <property type="entry name" value="Hexokinase_1"/>
    <property type="match status" value="1"/>
</dbReference>
<comment type="catalytic activity">
    <reaction evidence="9">
        <text>a D-hexose + ATP = a D-hexose 6-phosphate + ADP + H(+)</text>
        <dbReference type="Rhea" id="RHEA:22740"/>
        <dbReference type="ChEBI" id="CHEBI:4194"/>
        <dbReference type="ChEBI" id="CHEBI:15378"/>
        <dbReference type="ChEBI" id="CHEBI:30616"/>
        <dbReference type="ChEBI" id="CHEBI:229467"/>
        <dbReference type="ChEBI" id="CHEBI:456216"/>
        <dbReference type="EC" id="2.7.1.1"/>
    </reaction>
    <physiologicalReaction direction="left-to-right" evidence="9">
        <dbReference type="Rhea" id="RHEA:22741"/>
    </physiologicalReaction>
</comment>
<dbReference type="GO" id="GO:0005536">
    <property type="term" value="F:D-glucose binding"/>
    <property type="evidence" value="ECO:0007669"/>
    <property type="project" value="InterPro"/>
</dbReference>
<dbReference type="GO" id="GO:0004340">
    <property type="term" value="F:glucokinase activity"/>
    <property type="evidence" value="ECO:0007669"/>
    <property type="project" value="TreeGrafter"/>
</dbReference>
<keyword evidence="5 12" id="KW-0547">Nucleotide-binding</keyword>
<proteinExistence type="inferred from homology"/>
<evidence type="ECO:0000256" key="11">
    <source>
        <dbReference type="ARBA" id="ARBA00048160"/>
    </source>
</evidence>
<protein>
    <recommendedName>
        <fullName evidence="12">Phosphotransferase</fullName>
        <ecNumber evidence="12">2.7.1.-</ecNumber>
    </recommendedName>
</protein>
<dbReference type="UniPathway" id="UPA00242"/>
<evidence type="ECO:0000256" key="5">
    <source>
        <dbReference type="ARBA" id="ARBA00022741"/>
    </source>
</evidence>
<feature type="domain" description="Hexokinase N-terminal" evidence="13">
    <location>
        <begin position="24"/>
        <end position="221"/>
    </location>
</feature>
<keyword evidence="6 12" id="KW-0418">Kinase</keyword>
<dbReference type="Gene3D" id="3.30.420.40">
    <property type="match status" value="1"/>
</dbReference>
<dbReference type="Proteomes" id="UP000596742">
    <property type="component" value="Unassembled WGS sequence"/>
</dbReference>
<dbReference type="InterPro" id="IPR022673">
    <property type="entry name" value="Hexokinase_C"/>
</dbReference>
<dbReference type="EMBL" id="UYJE01003960">
    <property type="protein sequence ID" value="VDI23635.1"/>
    <property type="molecule type" value="Genomic_DNA"/>
</dbReference>
<dbReference type="Pfam" id="PF03727">
    <property type="entry name" value="Hexokinase_2"/>
    <property type="match status" value="1"/>
</dbReference>
<dbReference type="PROSITE" id="PS51748">
    <property type="entry name" value="HEXOKINASE_2"/>
    <property type="match status" value="1"/>
</dbReference>
<evidence type="ECO:0000259" key="14">
    <source>
        <dbReference type="Pfam" id="PF03727"/>
    </source>
</evidence>
<comment type="catalytic activity">
    <reaction evidence="10">
        <text>D-fructose + ATP = D-fructose 6-phosphate + ADP + H(+)</text>
        <dbReference type="Rhea" id="RHEA:16125"/>
        <dbReference type="ChEBI" id="CHEBI:15378"/>
        <dbReference type="ChEBI" id="CHEBI:30616"/>
        <dbReference type="ChEBI" id="CHEBI:37721"/>
        <dbReference type="ChEBI" id="CHEBI:61527"/>
        <dbReference type="ChEBI" id="CHEBI:456216"/>
        <dbReference type="EC" id="2.7.1.1"/>
    </reaction>
    <physiologicalReaction direction="left-to-right" evidence="10">
        <dbReference type="Rhea" id="RHEA:16126"/>
    </physiologicalReaction>
</comment>
<dbReference type="GO" id="GO:0008865">
    <property type="term" value="F:fructokinase activity"/>
    <property type="evidence" value="ECO:0007669"/>
    <property type="project" value="TreeGrafter"/>
</dbReference>
<organism evidence="15 16">
    <name type="scientific">Mytilus galloprovincialis</name>
    <name type="common">Mediterranean mussel</name>
    <dbReference type="NCBI Taxonomy" id="29158"/>
    <lineage>
        <taxon>Eukaryota</taxon>
        <taxon>Metazoa</taxon>
        <taxon>Spiralia</taxon>
        <taxon>Lophotrochozoa</taxon>
        <taxon>Mollusca</taxon>
        <taxon>Bivalvia</taxon>
        <taxon>Autobranchia</taxon>
        <taxon>Pteriomorphia</taxon>
        <taxon>Mytilida</taxon>
        <taxon>Mytiloidea</taxon>
        <taxon>Mytilidae</taxon>
        <taxon>Mytilinae</taxon>
        <taxon>Mytilus</taxon>
    </lineage>
</organism>
<dbReference type="GO" id="GO:0001678">
    <property type="term" value="P:intracellular glucose homeostasis"/>
    <property type="evidence" value="ECO:0007669"/>
    <property type="project" value="InterPro"/>
</dbReference>
<evidence type="ECO:0000256" key="3">
    <source>
        <dbReference type="ARBA" id="ARBA00009225"/>
    </source>
</evidence>
<accession>A0A8B6DQM6</accession>
<dbReference type="GO" id="GO:0005739">
    <property type="term" value="C:mitochondrion"/>
    <property type="evidence" value="ECO:0007669"/>
    <property type="project" value="TreeGrafter"/>
</dbReference>
<reference evidence="15" key="1">
    <citation type="submission" date="2018-11" db="EMBL/GenBank/DDBJ databases">
        <authorList>
            <person name="Alioto T."/>
            <person name="Alioto T."/>
        </authorList>
    </citation>
    <scope>NUCLEOTIDE SEQUENCE</scope>
</reference>
<evidence type="ECO:0000256" key="10">
    <source>
        <dbReference type="ARBA" id="ARBA00047905"/>
    </source>
</evidence>
<dbReference type="FunFam" id="3.40.367.20:FF:000005">
    <property type="entry name" value="Phosphotransferase"/>
    <property type="match status" value="1"/>
</dbReference>
<dbReference type="GO" id="GO:0005829">
    <property type="term" value="C:cytosol"/>
    <property type="evidence" value="ECO:0007669"/>
    <property type="project" value="TreeGrafter"/>
</dbReference>
<keyword evidence="7 12" id="KW-0067">ATP-binding</keyword>
<evidence type="ECO:0000256" key="7">
    <source>
        <dbReference type="ARBA" id="ARBA00022840"/>
    </source>
</evidence>
<keyword evidence="8 12" id="KW-0324">Glycolysis</keyword>
<dbReference type="InterPro" id="IPR043129">
    <property type="entry name" value="ATPase_NBD"/>
</dbReference>